<dbReference type="InterPro" id="IPR004868">
    <property type="entry name" value="DNA-dir_DNA_pol_B_mt/vir"/>
</dbReference>
<dbReference type="EMBL" id="JAKMYX010000164">
    <property type="protein sequence ID" value="MDH5924124.1"/>
    <property type="molecule type" value="Genomic_DNA"/>
</dbReference>
<dbReference type="InterPro" id="IPR043502">
    <property type="entry name" value="DNA/RNA_pol_sf"/>
</dbReference>
<evidence type="ECO:0000313" key="10">
    <source>
        <dbReference type="EMBL" id="MDH5924124.1"/>
    </source>
</evidence>
<evidence type="ECO:0000256" key="6">
    <source>
        <dbReference type="ARBA" id="ARBA00022932"/>
    </source>
</evidence>
<dbReference type="Proteomes" id="UP001159663">
    <property type="component" value="Unassembled WGS sequence"/>
</dbReference>
<comment type="catalytic activity">
    <reaction evidence="8">
        <text>DNA(n) + a 2'-deoxyribonucleoside 5'-triphosphate = DNA(n+1) + diphosphate</text>
        <dbReference type="Rhea" id="RHEA:22508"/>
        <dbReference type="Rhea" id="RHEA-COMP:17339"/>
        <dbReference type="Rhea" id="RHEA-COMP:17340"/>
        <dbReference type="ChEBI" id="CHEBI:33019"/>
        <dbReference type="ChEBI" id="CHEBI:61560"/>
        <dbReference type="ChEBI" id="CHEBI:173112"/>
        <dbReference type="EC" id="2.7.7.7"/>
    </reaction>
</comment>
<name>A0AA43G1Y9_VIBSP</name>
<keyword evidence="7" id="KW-0238">DNA-binding</keyword>
<comment type="similarity">
    <text evidence="1">Belongs to the DNA polymerase type-B family.</text>
</comment>
<evidence type="ECO:0000256" key="3">
    <source>
        <dbReference type="ARBA" id="ARBA00022679"/>
    </source>
</evidence>
<organism evidence="10 11">
    <name type="scientific">Vibrio splendidus</name>
    <dbReference type="NCBI Taxonomy" id="29497"/>
    <lineage>
        <taxon>Bacteria</taxon>
        <taxon>Pseudomonadati</taxon>
        <taxon>Pseudomonadota</taxon>
        <taxon>Gammaproteobacteria</taxon>
        <taxon>Vibrionales</taxon>
        <taxon>Vibrionaceae</taxon>
        <taxon>Vibrio</taxon>
    </lineage>
</organism>
<proteinExistence type="inferred from homology"/>
<dbReference type="AlphaFoldDB" id="A0AA43G1Y9"/>
<evidence type="ECO:0000259" key="9">
    <source>
        <dbReference type="Pfam" id="PF03175"/>
    </source>
</evidence>
<evidence type="ECO:0000256" key="7">
    <source>
        <dbReference type="ARBA" id="ARBA00023125"/>
    </source>
</evidence>
<feature type="domain" description="DNA-directed DNA polymerase family B mitochondria/virus" evidence="9">
    <location>
        <begin position="308"/>
        <end position="545"/>
    </location>
</feature>
<keyword evidence="6" id="KW-0239">DNA-directed DNA polymerase</keyword>
<dbReference type="EC" id="2.7.7.7" evidence="2"/>
<keyword evidence="5" id="KW-0235">DNA replication</keyword>
<evidence type="ECO:0000256" key="1">
    <source>
        <dbReference type="ARBA" id="ARBA00005755"/>
    </source>
</evidence>
<dbReference type="GO" id="GO:0003887">
    <property type="term" value="F:DNA-directed DNA polymerase activity"/>
    <property type="evidence" value="ECO:0007669"/>
    <property type="project" value="UniProtKB-KW"/>
</dbReference>
<dbReference type="Pfam" id="PF03175">
    <property type="entry name" value="DNA_pol_B_2"/>
    <property type="match status" value="1"/>
</dbReference>
<evidence type="ECO:0000313" key="11">
    <source>
        <dbReference type="Proteomes" id="UP001159663"/>
    </source>
</evidence>
<dbReference type="GO" id="GO:0006260">
    <property type="term" value="P:DNA replication"/>
    <property type="evidence" value="ECO:0007669"/>
    <property type="project" value="UniProtKB-KW"/>
</dbReference>
<keyword evidence="3" id="KW-0808">Transferase</keyword>
<keyword evidence="4" id="KW-0548">Nucleotidyltransferase</keyword>
<evidence type="ECO:0000256" key="8">
    <source>
        <dbReference type="ARBA" id="ARBA00049244"/>
    </source>
</evidence>
<protein>
    <recommendedName>
        <fullName evidence="2">DNA-directed DNA polymerase</fullName>
        <ecNumber evidence="2">2.7.7.7</ecNumber>
    </recommendedName>
</protein>
<dbReference type="GO" id="GO:0000166">
    <property type="term" value="F:nucleotide binding"/>
    <property type="evidence" value="ECO:0007669"/>
    <property type="project" value="InterPro"/>
</dbReference>
<gene>
    <name evidence="10" type="ORF">L8R85_24230</name>
</gene>
<dbReference type="SUPFAM" id="SSF56672">
    <property type="entry name" value="DNA/RNA polymerases"/>
    <property type="match status" value="1"/>
</dbReference>
<accession>A0AA43G1Y9</accession>
<reference evidence="10" key="1">
    <citation type="submission" date="2022-01" db="EMBL/GenBank/DDBJ databases">
        <title>Vibrio aestuarianus Clade A and Clade B isolates are associated with Pacific oyster (Crassostrea gigas) disease outbreaks across Ireland.</title>
        <authorList>
            <person name="Coyle N."/>
            <person name="O'Toole C."/>
            <person name="Thomas J.C.L."/>
            <person name="Ryder D."/>
            <person name="Cheslett D."/>
            <person name="Feist S."/>
            <person name="Bean T."/>
            <person name="Joseph A."/>
            <person name="Waina A."/>
            <person name="Feil E."/>
            <person name="Verner-Jeffreys D.W."/>
        </authorList>
    </citation>
    <scope>NUCLEOTIDE SEQUENCE</scope>
    <source>
        <strain evidence="10">S/17/14 A</strain>
    </source>
</reference>
<comment type="caution">
    <text evidence="10">The sequence shown here is derived from an EMBL/GenBank/DDBJ whole genome shotgun (WGS) entry which is preliminary data.</text>
</comment>
<sequence>MEESMNYWAEDTDIKVEESFDGTEVDENLVEAWGNASNDDHVDETLGSISVETKPLVENINEYDNSKKSKCYKARTKFFDRPIISFDTEYVLSKCGKYNRVLSYQFVTLHNGKVSKLVLYPDSTKKSGRLSMDYCFARVIEKAIEDDVLERWPTDIIVTAHFMKADLFNFNQAFDQVKTHIKGIRKTVASLGGAYELDLSKVMTRRIDKEPVKIKDKNRNYHTLHMSFFDTMLLAPASAQSLSAVGNIVGVPKLEIPEPYSIERMDEYLAGNKAGFEAYGLTDSLISALHFKATADLCKELGLKSVPYTIGGMAVKTFINSLDDPKSYRKLFGFEEKKREIWSKETGKVRTVTIEEPTQARKTMEWFASECYSGGRNEAFWSGVTPVDTWLDLDVPSCYGAITNGLREISYEDMYMSNKVEDFFGDKMALAWVEFEFPENTRFPSLVVRDKDSLIFPLRGETHCTGHELEVAYNQGAKIKIKQGFIFPWKNDVRIFEKYMKWGREKRKSYEKGSFQEKLVKEMLNSTYGKFSQNVKPKQTFSVEDGYSKPQPPSKLTNPFYASYTCGLARALLSEMLASVPDDKTVLSITTDGFLGNTSVEDLDLTGPICQRFRELFHRMEPNGGEILEVKHKAKQLICAKTRAQYTVTPMDGWEPVLAKGGVQVPKQVTDQNQYMVDLYKERTPEHKTDSSHLTSLRSMCTERKDMLMERKQSRLNLEFDMKREPINPRVIEVDGVPLVSFETKPFKNAFEMRYTRIRFDAWRKSGRCLKTMDDWYDWQERLSMYKANDKGDVRLKKDEKSDELMARLFVRFYGHEVSGITKKDITAKALSEWLVELGYDIKPSLVRGAGRTKLVEGTVPLTPSTLKLAKLLMDKFPQFDPVPLFNASDEEVMRQLENIS</sequence>
<evidence type="ECO:0000256" key="4">
    <source>
        <dbReference type="ARBA" id="ARBA00022695"/>
    </source>
</evidence>
<evidence type="ECO:0000256" key="2">
    <source>
        <dbReference type="ARBA" id="ARBA00012417"/>
    </source>
</evidence>
<dbReference type="GO" id="GO:0003677">
    <property type="term" value="F:DNA binding"/>
    <property type="evidence" value="ECO:0007669"/>
    <property type="project" value="UniProtKB-KW"/>
</dbReference>
<evidence type="ECO:0000256" key="5">
    <source>
        <dbReference type="ARBA" id="ARBA00022705"/>
    </source>
</evidence>
<dbReference type="RefSeq" id="WP_280534799.1">
    <property type="nucleotide sequence ID" value="NZ_JAKMYX010000164.1"/>
</dbReference>